<evidence type="ECO:0000313" key="5">
    <source>
        <dbReference type="Proteomes" id="UP000250434"/>
    </source>
</evidence>
<dbReference type="InterPro" id="IPR045823">
    <property type="entry name" value="TetR_C_32"/>
</dbReference>
<evidence type="ECO:0000256" key="1">
    <source>
        <dbReference type="ARBA" id="ARBA00023125"/>
    </source>
</evidence>
<dbReference type="Proteomes" id="UP000250434">
    <property type="component" value="Chromosome"/>
</dbReference>
<dbReference type="PRINTS" id="PR00455">
    <property type="entry name" value="HTHTETR"/>
</dbReference>
<dbReference type="InterPro" id="IPR050109">
    <property type="entry name" value="HTH-type_TetR-like_transc_reg"/>
</dbReference>
<dbReference type="PANTHER" id="PTHR30055:SF160">
    <property type="entry name" value="TRANSCRIPTIONAL REGULATORY PROTEIN (PROBABLY ASNC-FAMILY)-RELATED"/>
    <property type="match status" value="1"/>
</dbReference>
<dbReference type="InterPro" id="IPR001647">
    <property type="entry name" value="HTH_TetR"/>
</dbReference>
<protein>
    <recommendedName>
        <fullName evidence="3">HTH tetR-type domain-containing protein</fullName>
    </recommendedName>
</protein>
<dbReference type="EMBL" id="CP015163">
    <property type="protein sequence ID" value="AXB47566.1"/>
    <property type="molecule type" value="Genomic_DNA"/>
</dbReference>
<dbReference type="Pfam" id="PF19344">
    <property type="entry name" value="TetR_C_32"/>
    <property type="match status" value="1"/>
</dbReference>
<dbReference type="SUPFAM" id="SSF48498">
    <property type="entry name" value="Tetracyclin repressor-like, C-terminal domain"/>
    <property type="match status" value="1"/>
</dbReference>
<name>A0A344LHP2_9PSEU</name>
<dbReference type="InterPro" id="IPR036271">
    <property type="entry name" value="Tet_transcr_reg_TetR-rel_C_sf"/>
</dbReference>
<keyword evidence="5" id="KW-1185">Reference proteome</keyword>
<dbReference type="PANTHER" id="PTHR30055">
    <property type="entry name" value="HTH-TYPE TRANSCRIPTIONAL REGULATOR RUTR"/>
    <property type="match status" value="1"/>
</dbReference>
<dbReference type="RefSeq" id="WP_113696621.1">
    <property type="nucleotide sequence ID" value="NZ_CP015163.1"/>
</dbReference>
<evidence type="ECO:0000256" key="2">
    <source>
        <dbReference type="PROSITE-ProRule" id="PRU00335"/>
    </source>
</evidence>
<organism evidence="4 5">
    <name type="scientific">Amycolatopsis albispora</name>
    <dbReference type="NCBI Taxonomy" id="1804986"/>
    <lineage>
        <taxon>Bacteria</taxon>
        <taxon>Bacillati</taxon>
        <taxon>Actinomycetota</taxon>
        <taxon>Actinomycetes</taxon>
        <taxon>Pseudonocardiales</taxon>
        <taxon>Pseudonocardiaceae</taxon>
        <taxon>Amycolatopsis</taxon>
    </lineage>
</organism>
<dbReference type="GO" id="GO:0000976">
    <property type="term" value="F:transcription cis-regulatory region binding"/>
    <property type="evidence" value="ECO:0007669"/>
    <property type="project" value="TreeGrafter"/>
</dbReference>
<dbReference type="InterPro" id="IPR009057">
    <property type="entry name" value="Homeodomain-like_sf"/>
</dbReference>
<dbReference type="KEGG" id="aab:A4R43_38135"/>
<feature type="domain" description="HTH tetR-type" evidence="3">
    <location>
        <begin position="20"/>
        <end position="79"/>
    </location>
</feature>
<dbReference type="Gene3D" id="1.10.357.10">
    <property type="entry name" value="Tetracycline Repressor, domain 2"/>
    <property type="match status" value="1"/>
</dbReference>
<proteinExistence type="predicted"/>
<dbReference type="GO" id="GO:0003700">
    <property type="term" value="F:DNA-binding transcription factor activity"/>
    <property type="evidence" value="ECO:0007669"/>
    <property type="project" value="TreeGrafter"/>
</dbReference>
<sequence>MPEGVNRVDGRSERWRAHRVARRAEFVDAAFAALAEHGPRVGMAEIAAAAGVSKPRLYRHFADKAELFNAIVDRTSRMLWERLEPALTEPAPIHRRVRQALEAYLGLVDEHPQVFRFLGSRRRLELGDGADPVAEDKKVLAAVIATIFTDELRARKADSGGAEVWAHGIVGAVEAATEWWLERRTMSRESLTEYLTVLLWSAIDGALRTEGIVLDPDRPVVVSERTLRLLSEHD</sequence>
<dbReference type="AlphaFoldDB" id="A0A344LHP2"/>
<gene>
    <name evidence="4" type="ORF">A4R43_38135</name>
</gene>
<reference evidence="4 5" key="1">
    <citation type="submission" date="2016-04" db="EMBL/GenBank/DDBJ databases">
        <title>Complete genome sequence and analysis of deep-sea sediment isolate, Amycolatopsis sp. WP1.</title>
        <authorList>
            <person name="Wang H."/>
            <person name="Chen S."/>
            <person name="Wu Q."/>
        </authorList>
    </citation>
    <scope>NUCLEOTIDE SEQUENCE [LARGE SCALE GENOMIC DNA]</scope>
    <source>
        <strain evidence="4 5">WP1</strain>
    </source>
</reference>
<evidence type="ECO:0000313" key="4">
    <source>
        <dbReference type="EMBL" id="AXB47566.1"/>
    </source>
</evidence>
<dbReference type="SUPFAM" id="SSF46689">
    <property type="entry name" value="Homeodomain-like"/>
    <property type="match status" value="1"/>
</dbReference>
<dbReference type="PROSITE" id="PS50977">
    <property type="entry name" value="HTH_TETR_2"/>
    <property type="match status" value="1"/>
</dbReference>
<accession>A0A344LHP2</accession>
<keyword evidence="1 2" id="KW-0238">DNA-binding</keyword>
<dbReference type="OrthoDB" id="4542604at2"/>
<dbReference type="Pfam" id="PF00440">
    <property type="entry name" value="TetR_N"/>
    <property type="match status" value="1"/>
</dbReference>
<evidence type="ECO:0000259" key="3">
    <source>
        <dbReference type="PROSITE" id="PS50977"/>
    </source>
</evidence>
<feature type="DNA-binding region" description="H-T-H motif" evidence="2">
    <location>
        <begin position="42"/>
        <end position="61"/>
    </location>
</feature>